<comment type="caution">
    <text evidence="3">The sequence shown here is derived from an EMBL/GenBank/DDBJ whole genome shotgun (WGS) entry which is preliminary data.</text>
</comment>
<keyword evidence="1" id="KW-0175">Coiled coil</keyword>
<proteinExistence type="predicted"/>
<feature type="compositionally biased region" description="Low complexity" evidence="2">
    <location>
        <begin position="219"/>
        <end position="228"/>
    </location>
</feature>
<feature type="compositionally biased region" description="Polar residues" evidence="2">
    <location>
        <begin position="387"/>
        <end position="398"/>
    </location>
</feature>
<accession>A0ABD6E7F4</accession>
<keyword evidence="4" id="KW-1185">Reference proteome</keyword>
<feature type="compositionally biased region" description="Polar residues" evidence="2">
    <location>
        <begin position="450"/>
        <end position="460"/>
    </location>
</feature>
<feature type="region of interest" description="Disordered" evidence="2">
    <location>
        <begin position="329"/>
        <end position="398"/>
    </location>
</feature>
<organism evidence="3 4">
    <name type="scientific">Gnathostoma spinigerum</name>
    <dbReference type="NCBI Taxonomy" id="75299"/>
    <lineage>
        <taxon>Eukaryota</taxon>
        <taxon>Metazoa</taxon>
        <taxon>Ecdysozoa</taxon>
        <taxon>Nematoda</taxon>
        <taxon>Chromadorea</taxon>
        <taxon>Rhabditida</taxon>
        <taxon>Spirurina</taxon>
        <taxon>Gnathostomatomorpha</taxon>
        <taxon>Gnathostomatoidea</taxon>
        <taxon>Gnathostomatidae</taxon>
        <taxon>Gnathostoma</taxon>
    </lineage>
</organism>
<evidence type="ECO:0008006" key="5">
    <source>
        <dbReference type="Google" id="ProtNLM"/>
    </source>
</evidence>
<dbReference type="SUPFAM" id="SSF117856">
    <property type="entry name" value="AF0104/ALDC/Ptd012-like"/>
    <property type="match status" value="1"/>
</dbReference>
<feature type="region of interest" description="Disordered" evidence="2">
    <location>
        <begin position="502"/>
        <end position="565"/>
    </location>
</feature>
<reference evidence="3 4" key="1">
    <citation type="submission" date="2024-08" db="EMBL/GenBank/DDBJ databases">
        <title>Gnathostoma spinigerum genome.</title>
        <authorList>
            <person name="Gonzalez-Bertolin B."/>
            <person name="Monzon S."/>
            <person name="Zaballos A."/>
            <person name="Jimenez P."/>
            <person name="Dekumyoy P."/>
            <person name="Varona S."/>
            <person name="Cuesta I."/>
            <person name="Sumanam S."/>
            <person name="Adisakwattana P."/>
            <person name="Gasser R.B."/>
            <person name="Hernandez-Gonzalez A."/>
            <person name="Young N.D."/>
            <person name="Perteguer M.J."/>
        </authorList>
    </citation>
    <scope>NUCLEOTIDE SEQUENCE [LARGE SCALE GENOMIC DNA]</scope>
    <source>
        <strain evidence="3">AL3</strain>
        <tissue evidence="3">Liver</tissue>
    </source>
</reference>
<evidence type="ECO:0000256" key="2">
    <source>
        <dbReference type="SAM" id="MobiDB-lite"/>
    </source>
</evidence>
<dbReference type="AlphaFoldDB" id="A0ABD6E7F4"/>
<protein>
    <recommendedName>
        <fullName evidence="5">F-box domain-containing protein</fullName>
    </recommendedName>
</protein>
<feature type="region of interest" description="Disordered" evidence="2">
    <location>
        <begin position="176"/>
        <end position="296"/>
    </location>
</feature>
<dbReference type="Proteomes" id="UP001608902">
    <property type="component" value="Unassembled WGS sequence"/>
</dbReference>
<name>A0ABD6E7F4_9BILA</name>
<feature type="compositionally biased region" description="Low complexity" evidence="2">
    <location>
        <begin position="509"/>
        <end position="533"/>
    </location>
</feature>
<gene>
    <name evidence="3" type="ORF">AB6A40_002687</name>
</gene>
<evidence type="ECO:0000313" key="4">
    <source>
        <dbReference type="Proteomes" id="UP001608902"/>
    </source>
</evidence>
<feature type="compositionally biased region" description="Polar residues" evidence="2">
    <location>
        <begin position="338"/>
        <end position="352"/>
    </location>
</feature>
<feature type="coiled-coil region" evidence="1">
    <location>
        <begin position="787"/>
        <end position="828"/>
    </location>
</feature>
<evidence type="ECO:0000313" key="3">
    <source>
        <dbReference type="EMBL" id="MFH4975978.1"/>
    </source>
</evidence>
<feature type="compositionally biased region" description="Polar residues" evidence="2">
    <location>
        <begin position="367"/>
        <end position="378"/>
    </location>
</feature>
<sequence>MEGYGSLSSLLADLQACLCENFSEVECSIDTSPDLREPPFSLDVRSFGSKVHLQPIGTPIPSNMQLLTTLSDGLIVTDGLQTECIRLILAVADDETVVDWRSPLISLFTSKFGKDWAFVVAELRKGKVTFYVLTPKSGTTPSKIDSAVIWMVPLKTEAPPNVKLVKKVFIKKSVAPSSPTAEKSAAPTSRNTQKIMRSASGTRIVRKKAVPTTKETNEIESNNTTSNEKIIENGSAKKPPTGRSDTAIPSVMNSGESRPQPPVTVHKDSVLSTGGDGDSGISLADSDTEKPSKSVEASAKKVSVVVPRKTTPTNVVETTSKLTNVSGDTMNGGKFVSNGDSDMSNVYHNENSGIEKSHKSPEEVGVPSTTLARKNQSKSGGGGGGSTQSTIDNNANEISNDETTVTIWSRTANGHLRTVTQKTLTNGTVNRQTSTGEESNSKLNSKSNSIPNQNSNSGSNAPPIDDDPTLVVSKPLGITHKLPPRITRKANVFAKELERKSGLERIDESSTTSSESSTSSSSRLSPLSESEPTYNSLSLHEASVHPTPPPLITATTSPSKVISRTVSPLESSSSYKFNRSNKSLNEIRSFAARPMRNPNELPVSILVEIFKKCTYKELGKLREVHPHWDELCGQTLNTGYYELVRYADKFITDCQRRLSDDPTLQIPLTLLTNMQVHILNPVDVLRAAMDEGVCCFPYGDLLDKTYELLWQAKAMIDGGKKVDVDWKTVAALARKAQLHYKLNLEPMMEEKMSELIQMKALEKIQRIDSFIMDSTVSKLEKAAQMTRDDIEWEIEQLRSQNAQLRKDNRELRKDYMKLEARVEIMEGKFRTMARIFQ</sequence>
<dbReference type="EMBL" id="JBGFUD010001230">
    <property type="protein sequence ID" value="MFH4975978.1"/>
    <property type="molecule type" value="Genomic_DNA"/>
</dbReference>
<feature type="region of interest" description="Disordered" evidence="2">
    <location>
        <begin position="422"/>
        <end position="471"/>
    </location>
</feature>
<feature type="compositionally biased region" description="Basic and acidic residues" evidence="2">
    <location>
        <begin position="353"/>
        <end position="362"/>
    </location>
</feature>
<evidence type="ECO:0000256" key="1">
    <source>
        <dbReference type="SAM" id="Coils"/>
    </source>
</evidence>
<feature type="compositionally biased region" description="Polar residues" evidence="2">
    <location>
        <begin position="422"/>
        <end position="438"/>
    </location>
</feature>
<feature type="compositionally biased region" description="Polar residues" evidence="2">
    <location>
        <begin position="176"/>
        <end position="201"/>
    </location>
</feature>
<feature type="compositionally biased region" description="Polar residues" evidence="2">
    <location>
        <begin position="553"/>
        <end position="565"/>
    </location>
</feature>